<evidence type="ECO:0000313" key="2">
    <source>
        <dbReference type="Proteomes" id="UP000318313"/>
    </source>
</evidence>
<reference evidence="1 2" key="1">
    <citation type="submission" date="2019-03" db="EMBL/GenBank/DDBJ databases">
        <title>Deep-cultivation of Planctomycetes and their phenomic and genomic characterization uncovers novel biology.</title>
        <authorList>
            <person name="Wiegand S."/>
            <person name="Jogler M."/>
            <person name="Boedeker C."/>
            <person name="Pinto D."/>
            <person name="Vollmers J."/>
            <person name="Rivas-Marin E."/>
            <person name="Kohn T."/>
            <person name="Peeters S.H."/>
            <person name="Heuer A."/>
            <person name="Rast P."/>
            <person name="Oberbeckmann S."/>
            <person name="Bunk B."/>
            <person name="Jeske O."/>
            <person name="Meyerdierks A."/>
            <person name="Storesund J.E."/>
            <person name="Kallscheuer N."/>
            <person name="Luecker S."/>
            <person name="Lage O.M."/>
            <person name="Pohl T."/>
            <person name="Merkel B.J."/>
            <person name="Hornburger P."/>
            <person name="Mueller R.-W."/>
            <person name="Bruemmer F."/>
            <person name="Labrenz M."/>
            <person name="Spormann A.M."/>
            <person name="Op den Camp H."/>
            <person name="Overmann J."/>
            <person name="Amann R."/>
            <person name="Jetten M.S.M."/>
            <person name="Mascher T."/>
            <person name="Medema M.H."/>
            <person name="Devos D.P."/>
            <person name="Kaster A.-K."/>
            <person name="Ovreas L."/>
            <person name="Rohde M."/>
            <person name="Galperin M.Y."/>
            <person name="Jogler C."/>
        </authorList>
    </citation>
    <scope>NUCLEOTIDE SEQUENCE [LARGE SCALE GENOMIC DNA]</scope>
    <source>
        <strain evidence="1 2">Enr17</strain>
    </source>
</reference>
<gene>
    <name evidence="1" type="ORF">Enr17x_44070</name>
</gene>
<evidence type="ECO:0000313" key="1">
    <source>
        <dbReference type="EMBL" id="QDV52345.1"/>
    </source>
</evidence>
<dbReference type="AlphaFoldDB" id="A0A518IGY7"/>
<name>A0A518IGY7_9PLAN</name>
<organism evidence="1 2">
    <name type="scientific">Gimesia fumaroli</name>
    <dbReference type="NCBI Taxonomy" id="2527976"/>
    <lineage>
        <taxon>Bacteria</taxon>
        <taxon>Pseudomonadati</taxon>
        <taxon>Planctomycetota</taxon>
        <taxon>Planctomycetia</taxon>
        <taxon>Planctomycetales</taxon>
        <taxon>Planctomycetaceae</taxon>
        <taxon>Gimesia</taxon>
    </lineage>
</organism>
<keyword evidence="2" id="KW-1185">Reference proteome</keyword>
<dbReference type="Proteomes" id="UP000318313">
    <property type="component" value="Chromosome"/>
</dbReference>
<dbReference type="KEGG" id="gfm:Enr17x_44070"/>
<protein>
    <submittedName>
        <fullName evidence="1">Uncharacterized protein</fullName>
    </submittedName>
</protein>
<dbReference type="EMBL" id="CP037452">
    <property type="protein sequence ID" value="QDV52345.1"/>
    <property type="molecule type" value="Genomic_DNA"/>
</dbReference>
<accession>A0A518IGY7</accession>
<sequence length="67" mass="7746">MFDHGHTLNDFTQSASRNNTTLVLSWGAFDSADISRRRKLSRIQIPDEKKSHSLQESRSLQVRLLFT</sequence>
<proteinExistence type="predicted"/>